<protein>
    <recommendedName>
        <fullName evidence="1">Fe/B12 periplasmic-binding domain-containing protein</fullName>
    </recommendedName>
</protein>
<organism evidence="2">
    <name type="scientific">marine sediment metagenome</name>
    <dbReference type="NCBI Taxonomy" id="412755"/>
    <lineage>
        <taxon>unclassified sequences</taxon>
        <taxon>metagenomes</taxon>
        <taxon>ecological metagenomes</taxon>
    </lineage>
</organism>
<dbReference type="Gene3D" id="3.40.50.1980">
    <property type="entry name" value="Nitrogenase molybdenum iron protein domain"/>
    <property type="match status" value="2"/>
</dbReference>
<sequence length="343" mass="37347">MTTTRAKATFTGLTLIASLAGSTVLAAETTYPLTIDNCGHSLTFDSAPEATVTIGQSTTEILYLLGQQDRIKGTSVWFSSVLPEFNETNAAIDRLADNDPSFESVLAKRPDLVTVMYEWHVGPEGMVGTRDSFHEVGVPTYVMPTDCAAKDNTVGADGTRSELFTTQQLYTSIEELARIYNAQDAGAALLQDLQSREAKAVAKAKSLNLPQGTSALFWFSASEMAADPYVAGQQGVPAYMMDKLGVENVVTSAEEWPLVGWETLAKSDPTFIVLAKMDRRRFPADDIEKKREFLMTDPVAREMTAVKEGRIITMDAHAMDPTVRAIYALETMADALSGFDLAE</sequence>
<dbReference type="SUPFAM" id="SSF53807">
    <property type="entry name" value="Helical backbone' metal receptor"/>
    <property type="match status" value="1"/>
</dbReference>
<proteinExistence type="predicted"/>
<dbReference type="PANTHER" id="PTHR30535">
    <property type="entry name" value="VITAMIN B12-BINDING PROTEIN"/>
    <property type="match status" value="1"/>
</dbReference>
<accession>A0A0F9XR76</accession>
<dbReference type="InterPro" id="IPR050902">
    <property type="entry name" value="ABC_Transporter_SBP"/>
</dbReference>
<name>A0A0F9XR76_9ZZZZ</name>
<gene>
    <name evidence="2" type="ORF">LCGC14_0183700</name>
</gene>
<dbReference type="PROSITE" id="PS50983">
    <property type="entry name" value="FE_B12_PBP"/>
    <property type="match status" value="1"/>
</dbReference>
<dbReference type="PANTHER" id="PTHR30535:SF7">
    <property type="entry name" value="IRON(III) DICITRATE-BINDING PROTEIN"/>
    <property type="match status" value="1"/>
</dbReference>
<dbReference type="Pfam" id="PF01497">
    <property type="entry name" value="Peripla_BP_2"/>
    <property type="match status" value="1"/>
</dbReference>
<feature type="domain" description="Fe/B12 periplasmic-binding" evidence="1">
    <location>
        <begin position="50"/>
        <end position="343"/>
    </location>
</feature>
<comment type="caution">
    <text evidence="2">The sequence shown here is derived from an EMBL/GenBank/DDBJ whole genome shotgun (WGS) entry which is preliminary data.</text>
</comment>
<dbReference type="AlphaFoldDB" id="A0A0F9XR76"/>
<evidence type="ECO:0000313" key="2">
    <source>
        <dbReference type="EMBL" id="KKN94793.1"/>
    </source>
</evidence>
<evidence type="ECO:0000259" key="1">
    <source>
        <dbReference type="PROSITE" id="PS50983"/>
    </source>
</evidence>
<dbReference type="EMBL" id="LAZR01000075">
    <property type="protein sequence ID" value="KKN94793.1"/>
    <property type="molecule type" value="Genomic_DNA"/>
</dbReference>
<reference evidence="2" key="1">
    <citation type="journal article" date="2015" name="Nature">
        <title>Complex archaea that bridge the gap between prokaryotes and eukaryotes.</title>
        <authorList>
            <person name="Spang A."/>
            <person name="Saw J.H."/>
            <person name="Jorgensen S.L."/>
            <person name="Zaremba-Niedzwiedzka K."/>
            <person name="Martijn J."/>
            <person name="Lind A.E."/>
            <person name="van Eijk R."/>
            <person name="Schleper C."/>
            <person name="Guy L."/>
            <person name="Ettema T.J."/>
        </authorList>
    </citation>
    <scope>NUCLEOTIDE SEQUENCE</scope>
</reference>
<dbReference type="InterPro" id="IPR002491">
    <property type="entry name" value="ABC_transptr_periplasmic_BD"/>
</dbReference>